<gene>
    <name evidence="5" type="ORF">FGM01_08480</name>
</gene>
<dbReference type="CDD" id="cd02440">
    <property type="entry name" value="AdoMet_MTases"/>
    <property type="match status" value="1"/>
</dbReference>
<dbReference type="GO" id="GO:0008757">
    <property type="term" value="F:S-adenosylmethionine-dependent methyltransferase activity"/>
    <property type="evidence" value="ECO:0007669"/>
    <property type="project" value="InterPro"/>
</dbReference>
<dbReference type="InterPro" id="IPR029063">
    <property type="entry name" value="SAM-dependent_MTases_sf"/>
</dbReference>
<dbReference type="PANTHER" id="PTHR32183:SF6">
    <property type="entry name" value="CYSTEINE SULFINATE DESULFINASE_CYSTEINE DESULFURASE AND RELATED ENZYMES"/>
    <property type="match status" value="1"/>
</dbReference>
<keyword evidence="4" id="KW-0949">S-adenosyl-L-methionine</keyword>
<dbReference type="PANTHER" id="PTHR32183">
    <property type="match status" value="1"/>
</dbReference>
<dbReference type="InterPro" id="IPR008854">
    <property type="entry name" value="TPMT"/>
</dbReference>
<dbReference type="EMBL" id="VHSF01000002">
    <property type="protein sequence ID" value="TRO65430.1"/>
    <property type="molecule type" value="Genomic_DNA"/>
</dbReference>
<comment type="caution">
    <text evidence="5">The sequence shown here is derived from an EMBL/GenBank/DDBJ whole genome shotgun (WGS) entry which is preliminary data.</text>
</comment>
<accession>A0A550I365</accession>
<dbReference type="Proteomes" id="UP000315131">
    <property type="component" value="Unassembled WGS sequence"/>
</dbReference>
<dbReference type="RefSeq" id="WP_143410746.1">
    <property type="nucleotide sequence ID" value="NZ_VHSF01000002.1"/>
</dbReference>
<dbReference type="SUPFAM" id="SSF53335">
    <property type="entry name" value="S-adenosyl-L-methionine-dependent methyltransferases"/>
    <property type="match status" value="1"/>
</dbReference>
<dbReference type="Gene3D" id="3.40.50.150">
    <property type="entry name" value="Vaccinia Virus protein VP39"/>
    <property type="match status" value="1"/>
</dbReference>
<dbReference type="GO" id="GO:0032259">
    <property type="term" value="P:methylation"/>
    <property type="evidence" value="ECO:0007669"/>
    <property type="project" value="UniProtKB-KW"/>
</dbReference>
<sequence length="193" mass="22840">MNEKFWSRRYKDKNTGWDIGYISTPLKDYIDQLKNKNLIILIPGAGNSYEAEYLFKQGFRNVFICDLAAEPLEHFRQRNPDFPREQILHQDFFDLEGYFDLILEQTFFCAIPVDKREDYARQAFQLLDEGGILAGVFFNFDLSQDGPPFGGNKEEYLAYFSPYFRIDILESCYNSIPPRKGNELFFKFRKIKK</sequence>
<evidence type="ECO:0000256" key="3">
    <source>
        <dbReference type="ARBA" id="ARBA00022679"/>
    </source>
</evidence>
<dbReference type="AlphaFoldDB" id="A0A550I365"/>
<protein>
    <submittedName>
        <fullName evidence="5">Methyltransferase domain-containing protein</fullName>
    </submittedName>
</protein>
<keyword evidence="3 5" id="KW-0808">Transferase</keyword>
<dbReference type="Pfam" id="PF05724">
    <property type="entry name" value="TPMT"/>
    <property type="match status" value="1"/>
</dbReference>
<name>A0A550I365_9FLAO</name>
<organism evidence="5 6">
    <name type="scientific">Christiangramia sabulilitoris</name>
    <dbReference type="NCBI Taxonomy" id="2583991"/>
    <lineage>
        <taxon>Bacteria</taxon>
        <taxon>Pseudomonadati</taxon>
        <taxon>Bacteroidota</taxon>
        <taxon>Flavobacteriia</taxon>
        <taxon>Flavobacteriales</taxon>
        <taxon>Flavobacteriaceae</taxon>
        <taxon>Christiangramia</taxon>
    </lineage>
</organism>
<evidence type="ECO:0000256" key="1">
    <source>
        <dbReference type="ARBA" id="ARBA00022553"/>
    </source>
</evidence>
<reference evidence="5 6" key="1">
    <citation type="submission" date="2019-06" db="EMBL/GenBank/DDBJ databases">
        <title>Gramella sabulilitoris sp. nov., isolated from a marine sand.</title>
        <authorList>
            <person name="Yoon J.-H."/>
        </authorList>
    </citation>
    <scope>NUCLEOTIDE SEQUENCE [LARGE SCALE GENOMIC DNA]</scope>
    <source>
        <strain evidence="5 6">HSMS-1</strain>
    </source>
</reference>
<dbReference type="PROSITE" id="PS51585">
    <property type="entry name" value="SAM_MT_TPMT"/>
    <property type="match status" value="1"/>
</dbReference>
<evidence type="ECO:0000313" key="6">
    <source>
        <dbReference type="Proteomes" id="UP000315131"/>
    </source>
</evidence>
<proteinExistence type="predicted"/>
<evidence type="ECO:0000256" key="2">
    <source>
        <dbReference type="ARBA" id="ARBA00022603"/>
    </source>
</evidence>
<keyword evidence="2 5" id="KW-0489">Methyltransferase</keyword>
<dbReference type="OrthoDB" id="9778208at2"/>
<evidence type="ECO:0000256" key="4">
    <source>
        <dbReference type="ARBA" id="ARBA00022691"/>
    </source>
</evidence>
<keyword evidence="6" id="KW-1185">Reference proteome</keyword>
<keyword evidence="1" id="KW-0597">Phosphoprotein</keyword>
<evidence type="ECO:0000313" key="5">
    <source>
        <dbReference type="EMBL" id="TRO65430.1"/>
    </source>
</evidence>